<feature type="chain" id="PRO_5036212242" description="NAD(P)-binding domain-containing protein" evidence="2">
    <location>
        <begin position="17"/>
        <end position="419"/>
    </location>
</feature>
<reference evidence="4" key="2">
    <citation type="submission" date="2021-11" db="EMBL/GenBank/DDBJ databases">
        <authorList>
            <consortium name="Genoscope - CEA"/>
            <person name="William W."/>
        </authorList>
    </citation>
    <scope>NUCLEOTIDE SEQUENCE</scope>
</reference>
<dbReference type="InterPro" id="IPR036291">
    <property type="entry name" value="NAD(P)-bd_dom_sf"/>
</dbReference>
<keyword evidence="5" id="KW-1185">Reference proteome</keyword>
<proteinExistence type="predicted"/>
<dbReference type="Proteomes" id="UP000789595">
    <property type="component" value="Unassembled WGS sequence"/>
</dbReference>
<sequence>MMRLFSLAAFAVLSAALRAPLGHRRARPARARRRCAVVAMASDRVVLVAGAGCLTGRSVCNELRRAPGVDLAALAPEELFLATNDDGRTLAADARPFAGGSVDALVIATDEAPDADDVASLVSAAAVSGAQHVVFYGRIGKPNDALALIGDESKAWAEAETACLENCGDAVATILRTGELKGGPYYRLDVDTMRAQTAAVVDTERSITLAAADPKAKQQGFGGSRSAVARLAAVALDASKSRIIDATTGEGAAPDEASLKAALDALPPAGTVSEAAELSRALETRTTGEPFSASVLAPWTASQKPKVVNPLLAPPAVSGPYWGAIALFVWGSWLASLNWSWCNVPFAVDPTSPFHSRFEQLDTLCVWDPDTRTGRPSEANDLSLGYETVIKNQIRRVTGDETAPKARANAPKSWDRVVK</sequence>
<protein>
    <recommendedName>
        <fullName evidence="6">NAD(P)-binding domain-containing protein</fullName>
    </recommendedName>
</protein>
<dbReference type="EMBL" id="CAKKNE010000006">
    <property type="protein sequence ID" value="CAH0379816.1"/>
    <property type="molecule type" value="Genomic_DNA"/>
</dbReference>
<dbReference type="EMBL" id="HBIW01002194">
    <property type="protein sequence ID" value="CAE0686415.1"/>
    <property type="molecule type" value="Transcribed_RNA"/>
</dbReference>
<evidence type="ECO:0000256" key="1">
    <source>
        <dbReference type="SAM" id="MobiDB-lite"/>
    </source>
</evidence>
<evidence type="ECO:0000313" key="5">
    <source>
        <dbReference type="Proteomes" id="UP000789595"/>
    </source>
</evidence>
<feature type="region of interest" description="Disordered" evidence="1">
    <location>
        <begin position="400"/>
        <end position="419"/>
    </location>
</feature>
<evidence type="ECO:0000313" key="4">
    <source>
        <dbReference type="EMBL" id="CAH0379816.1"/>
    </source>
</evidence>
<keyword evidence="2" id="KW-0732">Signal</keyword>
<evidence type="ECO:0008006" key="6">
    <source>
        <dbReference type="Google" id="ProtNLM"/>
    </source>
</evidence>
<organism evidence="3">
    <name type="scientific">Pelagomonas calceolata</name>
    <dbReference type="NCBI Taxonomy" id="35677"/>
    <lineage>
        <taxon>Eukaryota</taxon>
        <taxon>Sar</taxon>
        <taxon>Stramenopiles</taxon>
        <taxon>Ochrophyta</taxon>
        <taxon>Pelagophyceae</taxon>
        <taxon>Pelagomonadales</taxon>
        <taxon>Pelagomonadaceae</taxon>
        <taxon>Pelagomonas</taxon>
    </lineage>
</organism>
<dbReference type="SUPFAM" id="SSF51735">
    <property type="entry name" value="NAD(P)-binding Rossmann-fold domains"/>
    <property type="match status" value="1"/>
</dbReference>
<reference evidence="3" key="1">
    <citation type="submission" date="2021-01" db="EMBL/GenBank/DDBJ databases">
        <authorList>
            <person name="Corre E."/>
            <person name="Pelletier E."/>
            <person name="Niang G."/>
            <person name="Scheremetjew M."/>
            <person name="Finn R."/>
            <person name="Kale V."/>
            <person name="Holt S."/>
            <person name="Cochrane G."/>
            <person name="Meng A."/>
            <person name="Brown T."/>
            <person name="Cohen L."/>
        </authorList>
    </citation>
    <scope>NUCLEOTIDE SEQUENCE</scope>
    <source>
        <strain evidence="3">CCMP1756</strain>
    </source>
</reference>
<feature type="signal peptide" evidence="2">
    <location>
        <begin position="1"/>
        <end position="16"/>
    </location>
</feature>
<evidence type="ECO:0000256" key="2">
    <source>
        <dbReference type="SAM" id="SignalP"/>
    </source>
</evidence>
<dbReference type="AlphaFoldDB" id="A0A7S3ZKS7"/>
<name>A0A7S3ZKS7_9STRA</name>
<gene>
    <name evidence="3" type="ORF">PCAL00307_LOCUS1849</name>
    <name evidence="4" type="ORF">PECAL_6P14540</name>
</gene>
<evidence type="ECO:0000313" key="3">
    <source>
        <dbReference type="EMBL" id="CAE0686415.1"/>
    </source>
</evidence>
<accession>A0A7S3ZKS7</accession>